<proteinExistence type="predicted"/>
<dbReference type="Proteomes" id="UP000002195">
    <property type="component" value="Unassembled WGS sequence"/>
</dbReference>
<keyword evidence="1" id="KW-1133">Transmembrane helix</keyword>
<keyword evidence="1" id="KW-0812">Transmembrane</keyword>
<evidence type="ECO:0000256" key="1">
    <source>
        <dbReference type="SAM" id="Phobius"/>
    </source>
</evidence>
<feature type="transmembrane region" description="Helical" evidence="1">
    <location>
        <begin position="7"/>
        <end position="29"/>
    </location>
</feature>
<keyword evidence="1" id="KW-0472">Membrane</keyword>
<dbReference type="AlphaFoldDB" id="Q54VD3"/>
<dbReference type="HOGENOM" id="CLU_1002643_0_0_1"/>
<dbReference type="KEGG" id="ddi:DDB_G0280441"/>
<dbReference type="GeneID" id="8622556"/>
<dbReference type="RefSeq" id="XP_641176.1">
    <property type="nucleotide sequence ID" value="XM_636084.1"/>
</dbReference>
<comment type="caution">
    <text evidence="2">The sequence shown here is derived from an EMBL/GenBank/DDBJ whole genome shotgun (WGS) entry which is preliminary data.</text>
</comment>
<reference evidence="2 3" key="1">
    <citation type="journal article" date="2005" name="Nature">
        <title>The genome of the social amoeba Dictyostelium discoideum.</title>
        <authorList>
            <consortium name="The Dictyostelium discoideum Sequencing Consortium"/>
            <person name="Eichinger L."/>
            <person name="Pachebat J.A."/>
            <person name="Glockner G."/>
            <person name="Rajandream M.A."/>
            <person name="Sucgang R."/>
            <person name="Berriman M."/>
            <person name="Song J."/>
            <person name="Olsen R."/>
            <person name="Szafranski K."/>
            <person name="Xu Q."/>
            <person name="Tunggal B."/>
            <person name="Kummerfeld S."/>
            <person name="Madera M."/>
            <person name="Konfortov B.A."/>
            <person name="Rivero F."/>
            <person name="Bankier A.T."/>
            <person name="Lehmann R."/>
            <person name="Hamlin N."/>
            <person name="Davies R."/>
            <person name="Gaudet P."/>
            <person name="Fey P."/>
            <person name="Pilcher K."/>
            <person name="Chen G."/>
            <person name="Saunders D."/>
            <person name="Sodergren E."/>
            <person name="Davis P."/>
            <person name="Kerhornou A."/>
            <person name="Nie X."/>
            <person name="Hall N."/>
            <person name="Anjard C."/>
            <person name="Hemphill L."/>
            <person name="Bason N."/>
            <person name="Farbrother P."/>
            <person name="Desany B."/>
            <person name="Just E."/>
            <person name="Morio T."/>
            <person name="Rost R."/>
            <person name="Churcher C."/>
            <person name="Cooper J."/>
            <person name="Haydock S."/>
            <person name="van Driessche N."/>
            <person name="Cronin A."/>
            <person name="Goodhead I."/>
            <person name="Muzny D."/>
            <person name="Mourier T."/>
            <person name="Pain A."/>
            <person name="Lu M."/>
            <person name="Harper D."/>
            <person name="Lindsay R."/>
            <person name="Hauser H."/>
            <person name="James K."/>
            <person name="Quiles M."/>
            <person name="Madan Babu M."/>
            <person name="Saito T."/>
            <person name="Buchrieser C."/>
            <person name="Wardroper A."/>
            <person name="Felder M."/>
            <person name="Thangavelu M."/>
            <person name="Johnson D."/>
            <person name="Knights A."/>
            <person name="Loulseged H."/>
            <person name="Mungall K."/>
            <person name="Oliver K."/>
            <person name="Price C."/>
            <person name="Quail M.A."/>
            <person name="Urushihara H."/>
            <person name="Hernandez J."/>
            <person name="Rabbinowitsch E."/>
            <person name="Steffen D."/>
            <person name="Sanders M."/>
            <person name="Ma J."/>
            <person name="Kohara Y."/>
            <person name="Sharp S."/>
            <person name="Simmonds M."/>
            <person name="Spiegler S."/>
            <person name="Tivey A."/>
            <person name="Sugano S."/>
            <person name="White B."/>
            <person name="Walker D."/>
            <person name="Woodward J."/>
            <person name="Winckler T."/>
            <person name="Tanaka Y."/>
            <person name="Shaulsky G."/>
            <person name="Schleicher M."/>
            <person name="Weinstock G."/>
            <person name="Rosenthal A."/>
            <person name="Cox E.C."/>
            <person name="Chisholm R.L."/>
            <person name="Gibbs R."/>
            <person name="Loomis W.F."/>
            <person name="Platzer M."/>
            <person name="Kay R.R."/>
            <person name="Williams J."/>
            <person name="Dear P.H."/>
            <person name="Noegel A.A."/>
            <person name="Barrell B."/>
            <person name="Kuspa A."/>
        </authorList>
    </citation>
    <scope>NUCLEOTIDE SEQUENCE [LARGE SCALE GENOMIC DNA]</scope>
    <source>
        <strain evidence="2 3">AX4</strain>
    </source>
</reference>
<evidence type="ECO:0008006" key="4">
    <source>
        <dbReference type="Google" id="ProtNLM"/>
    </source>
</evidence>
<dbReference type="EMBL" id="AAFI02000036">
    <property type="protein sequence ID" value="EAL67199.1"/>
    <property type="molecule type" value="Genomic_DNA"/>
</dbReference>
<evidence type="ECO:0000313" key="2">
    <source>
        <dbReference type="EMBL" id="EAL67199.1"/>
    </source>
</evidence>
<feature type="transmembrane region" description="Helical" evidence="1">
    <location>
        <begin position="214"/>
        <end position="241"/>
    </location>
</feature>
<protein>
    <recommendedName>
        <fullName evidence="4">Transmembrane protein</fullName>
    </recommendedName>
</protein>
<keyword evidence="3" id="KW-1185">Reference proteome</keyword>
<name>Q54VD3_DICDI</name>
<feature type="transmembrane region" description="Helical" evidence="1">
    <location>
        <begin position="170"/>
        <end position="194"/>
    </location>
</feature>
<sequence>MPHISVASSVFLFTIIFIYSISLIFTILIPNTTASYTKLKLSNSLYENDEDTKYSYFAQFYKNQIKITKDGIIPKYNEGVEYIIDTCTYEEIEISEFKNCGNLTGINNTQLIINNINKINKISNLIYILTASLILINILISLSVYKLILPSTSKQININQLKFSYQKRIFLFKYFRLSFLPLLIPAGILINYYTQFDNYFTNIPLNDATISDGNSFGFAVVSIVFNCMGVVSIIGSTIFYLTEILNSSSSSSSSNIPYVTPNGGGENIPLKNNNNNKV</sequence>
<accession>Q54VD3</accession>
<dbReference type="InParanoid" id="Q54VD3"/>
<organism evidence="2 3">
    <name type="scientific">Dictyostelium discoideum</name>
    <name type="common">Social amoeba</name>
    <dbReference type="NCBI Taxonomy" id="44689"/>
    <lineage>
        <taxon>Eukaryota</taxon>
        <taxon>Amoebozoa</taxon>
        <taxon>Evosea</taxon>
        <taxon>Eumycetozoa</taxon>
        <taxon>Dictyostelia</taxon>
        <taxon>Dictyosteliales</taxon>
        <taxon>Dictyosteliaceae</taxon>
        <taxon>Dictyostelium</taxon>
    </lineage>
</organism>
<dbReference type="VEuPathDB" id="AmoebaDB:DDB_G0280441"/>
<dbReference type="dictyBase" id="DDB_G0280441"/>
<dbReference type="PaxDb" id="44689-DDB0205200"/>
<feature type="transmembrane region" description="Helical" evidence="1">
    <location>
        <begin position="125"/>
        <end position="149"/>
    </location>
</feature>
<gene>
    <name evidence="2" type="ORF">DDB_G0280441</name>
</gene>
<evidence type="ECO:0000313" key="3">
    <source>
        <dbReference type="Proteomes" id="UP000002195"/>
    </source>
</evidence>